<gene>
    <name evidence="1" type="ORF">HMPREF0663_10732</name>
</gene>
<comment type="caution">
    <text evidence="1">The sequence shown here is derived from an EMBL/GenBank/DDBJ whole genome shotgun (WGS) entry which is preliminary data.</text>
</comment>
<dbReference type="RefSeq" id="WP_004369455.1">
    <property type="nucleotide sequence ID" value="NZ_GL833119.1"/>
</dbReference>
<keyword evidence="2" id="KW-1185">Reference proteome</keyword>
<organism evidence="1 2">
    <name type="scientific">Hoylesella oralis ATCC 33269</name>
    <dbReference type="NCBI Taxonomy" id="873533"/>
    <lineage>
        <taxon>Bacteria</taxon>
        <taxon>Pseudomonadati</taxon>
        <taxon>Bacteroidota</taxon>
        <taxon>Bacteroidia</taxon>
        <taxon>Bacteroidales</taxon>
        <taxon>Prevotellaceae</taxon>
        <taxon>Hoylesella</taxon>
    </lineage>
</organism>
<proteinExistence type="predicted"/>
<accession>E7RLJ8</accession>
<dbReference type="EMBL" id="AEPE02000002">
    <property type="protein sequence ID" value="EFZ38363.1"/>
    <property type="molecule type" value="Genomic_DNA"/>
</dbReference>
<dbReference type="STRING" id="28134.SAMN05444288_0145"/>
<dbReference type="HOGENOM" id="CLU_136195_0_0_10"/>
<evidence type="ECO:0000313" key="2">
    <source>
        <dbReference type="Proteomes" id="UP000005580"/>
    </source>
</evidence>
<protein>
    <submittedName>
        <fullName evidence="1">Uncharacterized protein</fullName>
    </submittedName>
</protein>
<dbReference type="AlphaFoldDB" id="E7RLJ8"/>
<name>E7RLJ8_9BACT</name>
<evidence type="ECO:0000313" key="1">
    <source>
        <dbReference type="EMBL" id="EFZ38363.1"/>
    </source>
</evidence>
<sequence length="127" mass="14495">MKLIHLLQAYDFDELMPIINEMFPGATKYGKALKEAYDTLLELKPVASKKPIRYKLMQDDNSSNSFMGAEDACFDTTWEVCLGKEVIRERGVDLSDIELAANCLVNLCLIARYPKSFEEAHRQLMRG</sequence>
<dbReference type="Proteomes" id="UP000005580">
    <property type="component" value="Unassembled WGS sequence"/>
</dbReference>
<reference evidence="1" key="1">
    <citation type="submission" date="2011-01" db="EMBL/GenBank/DDBJ databases">
        <authorList>
            <person name="Muzny D."/>
            <person name="Qin X."/>
            <person name="Buhay C."/>
            <person name="Dugan-Rocha S."/>
            <person name="Ding Y."/>
            <person name="Chen G."/>
            <person name="Hawes A."/>
            <person name="Holder M."/>
            <person name="Jhangiani S."/>
            <person name="Johnson A."/>
            <person name="Khan Z."/>
            <person name="Li Z."/>
            <person name="Liu W."/>
            <person name="Liu X."/>
            <person name="Perez L."/>
            <person name="Shen H."/>
            <person name="Wang Q."/>
            <person name="Watt J."/>
            <person name="Xi L."/>
            <person name="Xin Y."/>
            <person name="Zhou J."/>
            <person name="Deng J."/>
            <person name="Jiang H."/>
            <person name="Liu Y."/>
            <person name="Qu J."/>
            <person name="Song X.-Z."/>
            <person name="Zhang L."/>
            <person name="Villasana D."/>
            <person name="Johnson A."/>
            <person name="Liu J."/>
            <person name="Liyanage D."/>
            <person name="Lorensuhewa L."/>
            <person name="Robinson T."/>
            <person name="Song A."/>
            <person name="Song B.-B."/>
            <person name="Dinh H."/>
            <person name="Thornton R."/>
            <person name="Coyle M."/>
            <person name="Francisco L."/>
            <person name="Jackson L."/>
            <person name="Javaid M."/>
            <person name="Korchina V."/>
            <person name="Kovar C."/>
            <person name="Mata R."/>
            <person name="Mathew T."/>
            <person name="Ngo R."/>
            <person name="Nguyen L."/>
            <person name="Nguyen N."/>
            <person name="Okwuonu G."/>
            <person name="Ongeri F."/>
            <person name="Pham C."/>
            <person name="Simmons D."/>
            <person name="Wilczek-Boney K."/>
            <person name="Hale W."/>
            <person name="Jakkamsetti A."/>
            <person name="Pham P."/>
            <person name="Ruth R."/>
            <person name="San Lucas F."/>
            <person name="Warren J."/>
            <person name="Zhang J."/>
            <person name="Zhao Z."/>
            <person name="Zhou C."/>
            <person name="Zhu D."/>
            <person name="Lee S."/>
            <person name="Bess C."/>
            <person name="Blankenburg K."/>
            <person name="Forbes L."/>
            <person name="Fu Q."/>
            <person name="Gubbala S."/>
            <person name="Hirani K."/>
            <person name="Jayaseelan J.C."/>
            <person name="Lara F."/>
            <person name="Munidasa M."/>
            <person name="Palculict T."/>
            <person name="Patil S."/>
            <person name="Pu L.-L."/>
            <person name="Saada N."/>
            <person name="Tang L."/>
            <person name="Weissenberger G."/>
            <person name="Zhu Y."/>
            <person name="Hemphill L."/>
            <person name="Shang Y."/>
            <person name="Youmans B."/>
            <person name="Ayvaz T."/>
            <person name="Ross M."/>
            <person name="Santibanez J."/>
            <person name="Aqrawi P."/>
            <person name="Gross S."/>
            <person name="Joshi V."/>
            <person name="Fowler G."/>
            <person name="Nazareth L."/>
            <person name="Reid J."/>
            <person name="Worley K."/>
            <person name="Petrosino J."/>
            <person name="Highlander S."/>
            <person name="Gibbs R."/>
        </authorList>
    </citation>
    <scope>NUCLEOTIDE SEQUENCE [LARGE SCALE GENOMIC DNA]</scope>
    <source>
        <strain evidence="1">ATCC 33269</strain>
    </source>
</reference>